<sequence>MASAHHEGVSLYYEREGSGETIVFLPDLGLGAWQWGWQHAALAGPYEVLGYDMRGAGRSDAPPGPYSVGDLAADLEAVLADHGIRRAHLVGAGLGGMVALQYAREYGRARSLALIGTSPGGPRSRLPEEPRKRLFAPPDDPEALRDSLLALLSEDFVSEQPDVIEGIVEWRAAGDADRAGWEAQNAAFEAFDASDWLYEVTIPALVLHGGADEVVPVEHADLLAEGFPRATREVYEGAGHGVWIERSRPVNDRLSGFFESIPE</sequence>
<dbReference type="PRINTS" id="PR00111">
    <property type="entry name" value="ABHYDROLASE"/>
</dbReference>
<evidence type="ECO:0000259" key="2">
    <source>
        <dbReference type="Pfam" id="PF00561"/>
    </source>
</evidence>
<dbReference type="PANTHER" id="PTHR43433:SF5">
    <property type="entry name" value="AB HYDROLASE-1 DOMAIN-CONTAINING PROTEIN"/>
    <property type="match status" value="1"/>
</dbReference>
<evidence type="ECO:0000313" key="4">
    <source>
        <dbReference type="Proteomes" id="UP000075321"/>
    </source>
</evidence>
<dbReference type="InterPro" id="IPR000073">
    <property type="entry name" value="AB_hydrolase_1"/>
</dbReference>
<dbReference type="SUPFAM" id="SSF53474">
    <property type="entry name" value="alpha/beta-Hydrolases"/>
    <property type="match status" value="1"/>
</dbReference>
<name>A0A151AH96_9EURY</name>
<keyword evidence="4" id="KW-1185">Reference proteome</keyword>
<evidence type="ECO:0000256" key="1">
    <source>
        <dbReference type="SAM" id="MobiDB-lite"/>
    </source>
</evidence>
<dbReference type="RefSeq" id="WP_066379833.1">
    <property type="nucleotide sequence ID" value="NZ_LTAZ01000003.1"/>
</dbReference>
<reference evidence="3 4" key="1">
    <citation type="submission" date="2016-02" db="EMBL/GenBank/DDBJ databases">
        <title>Genome sequence of Halalkalicoccus paucihalophilus DSM 24557.</title>
        <authorList>
            <person name="Poehlein A."/>
            <person name="Daniel R."/>
        </authorList>
    </citation>
    <scope>NUCLEOTIDE SEQUENCE [LARGE SCALE GENOMIC DNA]</scope>
    <source>
        <strain evidence="3 4">DSM 24557</strain>
    </source>
</reference>
<gene>
    <name evidence="3" type="primary">rutD_1</name>
    <name evidence="3" type="ORF">HAPAU_08100</name>
</gene>
<dbReference type="OrthoDB" id="247398at2157"/>
<dbReference type="PATRIC" id="fig|1008153.3.peg.811"/>
<dbReference type="PANTHER" id="PTHR43433">
    <property type="entry name" value="HYDROLASE, ALPHA/BETA FOLD FAMILY PROTEIN"/>
    <property type="match status" value="1"/>
</dbReference>
<dbReference type="Pfam" id="PF00561">
    <property type="entry name" value="Abhydrolase_1"/>
    <property type="match status" value="1"/>
</dbReference>
<dbReference type="Proteomes" id="UP000075321">
    <property type="component" value="Unassembled WGS sequence"/>
</dbReference>
<comment type="caution">
    <text evidence="3">The sequence shown here is derived from an EMBL/GenBank/DDBJ whole genome shotgun (WGS) entry which is preliminary data.</text>
</comment>
<feature type="domain" description="AB hydrolase-1" evidence="2">
    <location>
        <begin position="40"/>
        <end position="245"/>
    </location>
</feature>
<accession>A0A151AH96</accession>
<dbReference type="InterPro" id="IPR050471">
    <property type="entry name" value="AB_hydrolase"/>
</dbReference>
<proteinExistence type="predicted"/>
<dbReference type="AlphaFoldDB" id="A0A151AH96"/>
<dbReference type="GO" id="GO:0004806">
    <property type="term" value="F:triacylglycerol lipase activity"/>
    <property type="evidence" value="ECO:0007669"/>
    <property type="project" value="TreeGrafter"/>
</dbReference>
<protein>
    <submittedName>
        <fullName evidence="3">Putative aminoacrylate hydrolase RutD</fullName>
    </submittedName>
</protein>
<dbReference type="EMBL" id="LTAZ01000003">
    <property type="protein sequence ID" value="KYH26922.1"/>
    <property type="molecule type" value="Genomic_DNA"/>
</dbReference>
<dbReference type="GO" id="GO:0046503">
    <property type="term" value="P:glycerolipid catabolic process"/>
    <property type="evidence" value="ECO:0007669"/>
    <property type="project" value="TreeGrafter"/>
</dbReference>
<dbReference type="InterPro" id="IPR029058">
    <property type="entry name" value="AB_hydrolase_fold"/>
</dbReference>
<feature type="region of interest" description="Disordered" evidence="1">
    <location>
        <begin position="118"/>
        <end position="138"/>
    </location>
</feature>
<dbReference type="Gene3D" id="3.40.50.1820">
    <property type="entry name" value="alpha/beta hydrolase"/>
    <property type="match status" value="1"/>
</dbReference>
<evidence type="ECO:0000313" key="3">
    <source>
        <dbReference type="EMBL" id="KYH26922.1"/>
    </source>
</evidence>
<organism evidence="3 4">
    <name type="scientific">Halalkalicoccus paucihalophilus</name>
    <dbReference type="NCBI Taxonomy" id="1008153"/>
    <lineage>
        <taxon>Archaea</taxon>
        <taxon>Methanobacteriati</taxon>
        <taxon>Methanobacteriota</taxon>
        <taxon>Stenosarchaea group</taxon>
        <taxon>Halobacteria</taxon>
        <taxon>Halobacteriales</taxon>
        <taxon>Halococcaceae</taxon>
        <taxon>Halalkalicoccus</taxon>
    </lineage>
</organism>
<keyword evidence="3" id="KW-0378">Hydrolase</keyword>